<sequence length="269" mass="28337">MQFRFKALQRMREPDELDSVTSLARPRGWIAVLVVTALIAGAGVWAFAGRLPYTVRAEGLLTRPLGVAPLHSTLTGLVRDVRVAPADDVRAGQLLGEVVTARGKVEEIRAPFAGRVVSVAIGHGQAVSHGTTVATVERTDAPDDRLLAMLFVPGSAAGVEPGRPVDLSVASAPVSRYGVLHGTVTSVSPYPLTKAALTSLLGDPVIADRYFLNGLGPRLVVVDLVRNSRTPTGYDWSAQGGPQSLQSQVHVTGSIKLGGRTPITFVLGQ</sequence>
<organism evidence="3 4">
    <name type="scientific">Planobispora rosea</name>
    <dbReference type="NCBI Taxonomy" id="35762"/>
    <lineage>
        <taxon>Bacteria</taxon>
        <taxon>Bacillati</taxon>
        <taxon>Actinomycetota</taxon>
        <taxon>Actinomycetes</taxon>
        <taxon>Streptosporangiales</taxon>
        <taxon>Streptosporangiaceae</taxon>
        <taxon>Planobispora</taxon>
    </lineage>
</organism>
<dbReference type="Gene3D" id="2.40.50.100">
    <property type="match status" value="1"/>
</dbReference>
<dbReference type="PANTHER" id="PTHR30386">
    <property type="entry name" value="MEMBRANE FUSION SUBUNIT OF EMRAB-TOLC MULTIDRUG EFFLUX PUMP"/>
    <property type="match status" value="1"/>
</dbReference>
<evidence type="ECO:0000313" key="4">
    <source>
        <dbReference type="Proteomes" id="UP000655044"/>
    </source>
</evidence>
<feature type="transmembrane region" description="Helical" evidence="1">
    <location>
        <begin position="29"/>
        <end position="48"/>
    </location>
</feature>
<dbReference type="SUPFAM" id="SSF51230">
    <property type="entry name" value="Single hybrid motif"/>
    <property type="match status" value="1"/>
</dbReference>
<evidence type="ECO:0000313" key="3">
    <source>
        <dbReference type="EMBL" id="GIH87277.1"/>
    </source>
</evidence>
<dbReference type="InterPro" id="IPR011053">
    <property type="entry name" value="Single_hybrid_motif"/>
</dbReference>
<keyword evidence="1" id="KW-0472">Membrane</keyword>
<gene>
    <name evidence="3" type="ORF">Pro02_56850</name>
</gene>
<reference evidence="3" key="1">
    <citation type="submission" date="2021-01" db="EMBL/GenBank/DDBJ databases">
        <title>Whole genome shotgun sequence of Planobispora rosea NBRC 15558.</title>
        <authorList>
            <person name="Komaki H."/>
            <person name="Tamura T."/>
        </authorList>
    </citation>
    <scope>NUCLEOTIDE SEQUENCE</scope>
    <source>
        <strain evidence="3">NBRC 15558</strain>
    </source>
</reference>
<proteinExistence type="predicted"/>
<dbReference type="Pfam" id="PF00364">
    <property type="entry name" value="Biotin_lipoyl"/>
    <property type="match status" value="1"/>
</dbReference>
<dbReference type="EMBL" id="BOOI01000057">
    <property type="protein sequence ID" value="GIH87277.1"/>
    <property type="molecule type" value="Genomic_DNA"/>
</dbReference>
<feature type="domain" description="Lipoyl-binding" evidence="2">
    <location>
        <begin position="76"/>
        <end position="135"/>
    </location>
</feature>
<dbReference type="AlphaFoldDB" id="A0A8J3S3V3"/>
<keyword evidence="1" id="KW-0812">Transmembrane</keyword>
<comment type="caution">
    <text evidence="3">The sequence shown here is derived from an EMBL/GenBank/DDBJ whole genome shotgun (WGS) entry which is preliminary data.</text>
</comment>
<dbReference type="InterPro" id="IPR000089">
    <property type="entry name" value="Biotin_lipoyl"/>
</dbReference>
<dbReference type="Proteomes" id="UP000655044">
    <property type="component" value="Unassembled WGS sequence"/>
</dbReference>
<name>A0A8J3S3V3_PLARO</name>
<accession>A0A8J3S3V3</accession>
<evidence type="ECO:0000256" key="1">
    <source>
        <dbReference type="SAM" id="Phobius"/>
    </source>
</evidence>
<dbReference type="InterPro" id="IPR050739">
    <property type="entry name" value="MFP"/>
</dbReference>
<dbReference type="RefSeq" id="WP_189243415.1">
    <property type="nucleotide sequence ID" value="NZ_BMQP01000038.1"/>
</dbReference>
<evidence type="ECO:0000259" key="2">
    <source>
        <dbReference type="Pfam" id="PF00364"/>
    </source>
</evidence>
<protein>
    <recommendedName>
        <fullName evidence="2">Lipoyl-binding domain-containing protein</fullName>
    </recommendedName>
</protein>
<keyword evidence="1" id="KW-1133">Transmembrane helix</keyword>
<keyword evidence="4" id="KW-1185">Reference proteome</keyword>